<evidence type="ECO:0000259" key="3">
    <source>
        <dbReference type="PROSITE" id="PS50157"/>
    </source>
</evidence>
<dbReference type="HOGENOM" id="CLU_019038_1_0_1"/>
<dbReference type="PROSITE" id="PS00028">
    <property type="entry name" value="ZINC_FINGER_C2H2_1"/>
    <property type="match status" value="2"/>
</dbReference>
<dbReference type="PROSITE" id="PS50157">
    <property type="entry name" value="ZINC_FINGER_C2H2_2"/>
    <property type="match status" value="3"/>
</dbReference>
<evidence type="ECO:0000256" key="2">
    <source>
        <dbReference type="SAM" id="MobiDB-lite"/>
    </source>
</evidence>
<proteinExistence type="predicted"/>
<sequence length="491" mass="51636">MRAHGVGDGDGLGVDDDGDDDDSLGDDRWNSGVPSSSAGATHVYALRTKPNRLTRSRQVCKNCGKEFTSWEHFLEHGKCNSGEDEDDEEPDRSLQSWSPEAKGEENPGPSTGWSKGKRSRRAKSVGIDSSPPASACMAGEEEDLANCLVLLSSSKLPQPGISQAQPEPESSVSGSKEYNTPMSCMEPAFNTVMMLLPSPTSVQYVSPTARGMFECKACKKVFSSHQALGGHRASHKKVKGCFAARLDSNITEPPQHSGVAHANTNATFDASNTDGDANAGTSEAAAELSMAIVPRDPPVAALAAAPLKKKGKMHECSVCHRLFTSGQALGGHKRCHWLTSNSADHASSIANLPPLPPADDLIGASCHPLHFRPMMNAPEPALNLGIAANPSPLASRSKVGGSSLHPDATPPVASPTTVPHRDKATAITGSQNAKDAVGLSVVAEDEADSTTVKRARLRDLKDVSMAGETTPWLQVGIGSSSRGSGDDNDRQ</sequence>
<dbReference type="Gramene" id="OB04G28030.1">
    <property type="protein sequence ID" value="OB04G28030.1"/>
    <property type="gene ID" value="OB04G28030"/>
</dbReference>
<keyword evidence="1" id="KW-0479">Metal-binding</keyword>
<accession>J3M078</accession>
<dbReference type="Gene3D" id="3.30.160.60">
    <property type="entry name" value="Classic Zinc Finger"/>
    <property type="match status" value="1"/>
</dbReference>
<name>J3M078_ORYBR</name>
<dbReference type="EnsemblPlants" id="OB04G28030.1">
    <property type="protein sequence ID" value="OB04G28030.1"/>
    <property type="gene ID" value="OB04G28030"/>
</dbReference>
<dbReference type="Proteomes" id="UP000006038">
    <property type="component" value="Chromosome 4"/>
</dbReference>
<keyword evidence="1" id="KW-0863">Zinc-finger</keyword>
<organism evidence="4">
    <name type="scientific">Oryza brachyantha</name>
    <name type="common">malo sina</name>
    <dbReference type="NCBI Taxonomy" id="4533"/>
    <lineage>
        <taxon>Eukaryota</taxon>
        <taxon>Viridiplantae</taxon>
        <taxon>Streptophyta</taxon>
        <taxon>Embryophyta</taxon>
        <taxon>Tracheophyta</taxon>
        <taxon>Spermatophyta</taxon>
        <taxon>Magnoliopsida</taxon>
        <taxon>Liliopsida</taxon>
        <taxon>Poales</taxon>
        <taxon>Poaceae</taxon>
        <taxon>BOP clade</taxon>
        <taxon>Oryzoideae</taxon>
        <taxon>Oryzeae</taxon>
        <taxon>Oryzinae</taxon>
        <taxon>Oryza</taxon>
    </lineage>
</organism>
<dbReference type="eggNOG" id="KOG1721">
    <property type="taxonomic scope" value="Eukaryota"/>
</dbReference>
<feature type="domain" description="C2H2-type" evidence="3">
    <location>
        <begin position="213"/>
        <end position="240"/>
    </location>
</feature>
<dbReference type="AlphaFoldDB" id="J3M078"/>
<dbReference type="SUPFAM" id="SSF57667">
    <property type="entry name" value="beta-beta-alpha zinc fingers"/>
    <property type="match status" value="1"/>
</dbReference>
<dbReference type="InterPro" id="IPR036236">
    <property type="entry name" value="Znf_C2H2_sf"/>
</dbReference>
<dbReference type="SMART" id="SM00355">
    <property type="entry name" value="ZnF_C2H2"/>
    <property type="match status" value="3"/>
</dbReference>
<feature type="region of interest" description="Disordered" evidence="2">
    <location>
        <begin position="75"/>
        <end position="135"/>
    </location>
</feature>
<protein>
    <recommendedName>
        <fullName evidence="3">C2H2-type domain-containing protein</fullName>
    </recommendedName>
</protein>
<dbReference type="InterPro" id="IPR013087">
    <property type="entry name" value="Znf_C2H2_type"/>
</dbReference>
<keyword evidence="1" id="KW-0862">Zinc</keyword>
<feature type="compositionally biased region" description="Gly residues" evidence="2">
    <location>
        <begin position="1"/>
        <end position="12"/>
    </location>
</feature>
<dbReference type="Pfam" id="PF13912">
    <property type="entry name" value="zf-C2H2_6"/>
    <property type="match status" value="2"/>
</dbReference>
<reference evidence="4" key="2">
    <citation type="submission" date="2013-04" db="UniProtKB">
        <authorList>
            <consortium name="EnsemblPlants"/>
        </authorList>
    </citation>
    <scope>IDENTIFICATION</scope>
</reference>
<dbReference type="PANTHER" id="PTHR47068:SF2">
    <property type="entry name" value="OS04G0552400 PROTEIN"/>
    <property type="match status" value="1"/>
</dbReference>
<evidence type="ECO:0000313" key="5">
    <source>
        <dbReference type="Proteomes" id="UP000006038"/>
    </source>
</evidence>
<dbReference type="OMA" id="STHAIAC"/>
<feature type="compositionally biased region" description="Acidic residues" evidence="2">
    <location>
        <begin position="13"/>
        <end position="24"/>
    </location>
</feature>
<feature type="region of interest" description="Disordered" evidence="2">
    <location>
        <begin position="158"/>
        <end position="178"/>
    </location>
</feature>
<feature type="region of interest" description="Disordered" evidence="2">
    <location>
        <begin position="463"/>
        <end position="491"/>
    </location>
</feature>
<keyword evidence="5" id="KW-1185">Reference proteome</keyword>
<feature type="region of interest" description="Disordered" evidence="2">
    <location>
        <begin position="1"/>
        <end position="48"/>
    </location>
</feature>
<reference evidence="4" key="1">
    <citation type="journal article" date="2013" name="Nat. Commun.">
        <title>Whole-genome sequencing of Oryza brachyantha reveals mechanisms underlying Oryza genome evolution.</title>
        <authorList>
            <person name="Chen J."/>
            <person name="Huang Q."/>
            <person name="Gao D."/>
            <person name="Wang J."/>
            <person name="Lang Y."/>
            <person name="Liu T."/>
            <person name="Li B."/>
            <person name="Bai Z."/>
            <person name="Luis Goicoechea J."/>
            <person name="Liang C."/>
            <person name="Chen C."/>
            <person name="Zhang W."/>
            <person name="Sun S."/>
            <person name="Liao Y."/>
            <person name="Zhang X."/>
            <person name="Yang L."/>
            <person name="Song C."/>
            <person name="Wang M."/>
            <person name="Shi J."/>
            <person name="Liu G."/>
            <person name="Liu J."/>
            <person name="Zhou H."/>
            <person name="Zhou W."/>
            <person name="Yu Q."/>
            <person name="An N."/>
            <person name="Chen Y."/>
            <person name="Cai Q."/>
            <person name="Wang B."/>
            <person name="Liu B."/>
            <person name="Min J."/>
            <person name="Huang Y."/>
            <person name="Wu H."/>
            <person name="Li Z."/>
            <person name="Zhang Y."/>
            <person name="Yin Y."/>
            <person name="Song W."/>
            <person name="Jiang J."/>
            <person name="Jackson S.A."/>
            <person name="Wing R.A."/>
            <person name="Wang J."/>
            <person name="Chen M."/>
        </authorList>
    </citation>
    <scope>NUCLEOTIDE SEQUENCE [LARGE SCALE GENOMIC DNA]</scope>
    <source>
        <strain evidence="4">cv. IRGC 101232</strain>
    </source>
</reference>
<evidence type="ECO:0000313" key="4">
    <source>
        <dbReference type="EnsemblPlants" id="OB04G28030.1"/>
    </source>
</evidence>
<feature type="domain" description="C2H2-type" evidence="3">
    <location>
        <begin position="58"/>
        <end position="85"/>
    </location>
</feature>
<feature type="domain" description="C2H2-type" evidence="3">
    <location>
        <begin position="314"/>
        <end position="336"/>
    </location>
</feature>
<evidence type="ECO:0000256" key="1">
    <source>
        <dbReference type="PROSITE-ProRule" id="PRU00042"/>
    </source>
</evidence>
<dbReference type="STRING" id="4533.J3M078"/>
<dbReference type="GO" id="GO:0008270">
    <property type="term" value="F:zinc ion binding"/>
    <property type="evidence" value="ECO:0007669"/>
    <property type="project" value="UniProtKB-KW"/>
</dbReference>
<dbReference type="PANTHER" id="PTHR47068">
    <property type="entry name" value="OS02G0659100 PROTEIN"/>
    <property type="match status" value="1"/>
</dbReference>
<feature type="region of interest" description="Disordered" evidence="2">
    <location>
        <begin position="393"/>
        <end position="419"/>
    </location>
</feature>